<name>A0A4Y3IRJ4_9VIBR</name>
<feature type="compositionally biased region" description="Polar residues" evidence="1">
    <location>
        <begin position="40"/>
        <end position="50"/>
    </location>
</feature>
<feature type="chain" id="PRO_5021441069" description="Lipoprotein" evidence="2">
    <location>
        <begin position="18"/>
        <end position="279"/>
    </location>
</feature>
<evidence type="ECO:0000256" key="2">
    <source>
        <dbReference type="SAM" id="SignalP"/>
    </source>
</evidence>
<protein>
    <recommendedName>
        <fullName evidence="5">Lipoprotein</fullName>
    </recommendedName>
</protein>
<organism evidence="3 4">
    <name type="scientific">Vibrio comitans NBRC 102076</name>
    <dbReference type="NCBI Taxonomy" id="1219078"/>
    <lineage>
        <taxon>Bacteria</taxon>
        <taxon>Pseudomonadati</taxon>
        <taxon>Pseudomonadota</taxon>
        <taxon>Gammaproteobacteria</taxon>
        <taxon>Vibrionales</taxon>
        <taxon>Vibrionaceae</taxon>
        <taxon>Vibrio</taxon>
    </lineage>
</organism>
<reference evidence="3 4" key="1">
    <citation type="submission" date="2019-06" db="EMBL/GenBank/DDBJ databases">
        <title>Whole genome shotgun sequence of Vibrio comitans NBRC 102076.</title>
        <authorList>
            <person name="Hosoyama A."/>
            <person name="Uohara A."/>
            <person name="Ohji S."/>
            <person name="Ichikawa N."/>
        </authorList>
    </citation>
    <scope>NUCLEOTIDE SEQUENCE [LARGE SCALE GENOMIC DNA]</scope>
    <source>
        <strain evidence="3 4">NBRC 102076</strain>
    </source>
</reference>
<evidence type="ECO:0000313" key="3">
    <source>
        <dbReference type="EMBL" id="GEA62123.1"/>
    </source>
</evidence>
<dbReference type="Proteomes" id="UP000318242">
    <property type="component" value="Unassembled WGS sequence"/>
</dbReference>
<dbReference type="AlphaFoldDB" id="A0A4Y3IRJ4"/>
<sequence>MNIRWLFILTLSVILTACGGESSTGPEKSFDKSELGEVTLGNTETGNPVNSEEKHVLSPIDTAQENKPSAFTEDHGPYSDMSPTDVAQALKPANFVEDNGPYADMSPTDVDEALDPNHCMFNGTELTYGVESNYTDPAYWEVGRNTCKDLAVGIGEVLTNYTNGQGQEVLEYKSVISDVLVYVGPYSHSVYTPIANATLRSNARQYLELEIAFNPMRPGLLIYYSDHVRGEGFDPFSYTRLQQWMNTPYHVERFEPINQLMLTHLNHDTQRMADKFKSI</sequence>
<accession>A0A4Y3IRJ4</accession>
<feature type="signal peptide" evidence="2">
    <location>
        <begin position="1"/>
        <end position="17"/>
    </location>
</feature>
<dbReference type="EMBL" id="BJLH01000016">
    <property type="protein sequence ID" value="GEA62123.1"/>
    <property type="molecule type" value="Genomic_DNA"/>
</dbReference>
<dbReference type="RefSeq" id="WP_141272640.1">
    <property type="nucleotide sequence ID" value="NZ_BJLH01000016.1"/>
</dbReference>
<proteinExistence type="predicted"/>
<evidence type="ECO:0000256" key="1">
    <source>
        <dbReference type="SAM" id="MobiDB-lite"/>
    </source>
</evidence>
<keyword evidence="4" id="KW-1185">Reference proteome</keyword>
<dbReference type="PROSITE" id="PS51257">
    <property type="entry name" value="PROKAR_LIPOPROTEIN"/>
    <property type="match status" value="1"/>
</dbReference>
<keyword evidence="2" id="KW-0732">Signal</keyword>
<evidence type="ECO:0008006" key="5">
    <source>
        <dbReference type="Google" id="ProtNLM"/>
    </source>
</evidence>
<gene>
    <name evidence="3" type="ORF">VCO01S_33160</name>
</gene>
<comment type="caution">
    <text evidence="3">The sequence shown here is derived from an EMBL/GenBank/DDBJ whole genome shotgun (WGS) entry which is preliminary data.</text>
</comment>
<evidence type="ECO:0000313" key="4">
    <source>
        <dbReference type="Proteomes" id="UP000318242"/>
    </source>
</evidence>
<feature type="region of interest" description="Disordered" evidence="1">
    <location>
        <begin position="20"/>
        <end position="53"/>
    </location>
</feature>